<organism evidence="1 2">
    <name type="scientific">Citrobacter farmeri</name>
    <dbReference type="NCBI Taxonomy" id="67824"/>
    <lineage>
        <taxon>Bacteria</taxon>
        <taxon>Pseudomonadati</taxon>
        <taxon>Pseudomonadota</taxon>
        <taxon>Gammaproteobacteria</taxon>
        <taxon>Enterobacterales</taxon>
        <taxon>Enterobacteriaceae</taxon>
        <taxon>Citrobacter</taxon>
    </lineage>
</organism>
<reference evidence="1" key="1">
    <citation type="submission" date="2017-08" db="EMBL/GenBank/DDBJ databases">
        <title>Real-time genomic and epidemiological investigation of a multi-institutional outbreak of KPC-producing Enterobacteriaceae reveals complex transmission dynamics and informs management responses.</title>
        <authorList>
            <person name="Kwong J.C."/>
            <person name="Lane C."/>
            <person name="Romanes F."/>
            <person name="Goncalves da Silva A."/>
            <person name="Easton M."/>
            <person name="Cronin K."/>
            <person name="Waters M.J."/>
            <person name="Tomita T."/>
            <person name="Stevens K."/>
            <person name="Schultz M.B."/>
            <person name="Baines S.L."/>
            <person name="Sherry N.L."/>
            <person name="Carter G."/>
            <person name="Mu A."/>
            <person name="Sait M."/>
            <person name="Ballard S.A."/>
            <person name="Seemann T."/>
            <person name="Stinear T.P."/>
            <person name="Howden B.P."/>
        </authorList>
    </citation>
    <scope>NUCLEOTIDE SEQUENCE</scope>
    <source>
        <strain evidence="1">AUSMDU00008141</strain>
    </source>
</reference>
<dbReference type="EMBL" id="CP022695">
    <property type="protein sequence ID" value="AST78773.1"/>
    <property type="molecule type" value="Genomic_DNA"/>
</dbReference>
<dbReference type="Proteomes" id="UP000215286">
    <property type="component" value="Chromosome"/>
</dbReference>
<sequence length="69" mass="8125">MKVSEPKRRPKIVNEQEYHGSVRQNSGRETVQDNSWSRVRRLRRALPSAVSDKMLTFQATRQRNLALLF</sequence>
<evidence type="ECO:0000313" key="2">
    <source>
        <dbReference type="Proteomes" id="UP000215286"/>
    </source>
</evidence>
<proteinExistence type="predicted"/>
<protein>
    <submittedName>
        <fullName evidence="1">Uncharacterized protein</fullName>
    </submittedName>
</protein>
<evidence type="ECO:0000313" key="1">
    <source>
        <dbReference type="EMBL" id="AST78773.1"/>
    </source>
</evidence>
<keyword evidence="2" id="KW-1185">Reference proteome</keyword>
<gene>
    <name evidence="1" type="ORF">CI104_06590</name>
</gene>
<accession>A0ACA8D3G4</accession>
<name>A0ACA8D3G4_9ENTR</name>